<protein>
    <submittedName>
        <fullName evidence="1">Uncharacterized protein</fullName>
    </submittedName>
</protein>
<evidence type="ECO:0000313" key="1">
    <source>
        <dbReference type="EMBL" id="CAG2132945.1"/>
    </source>
</evidence>
<dbReference type="RefSeq" id="WP_211951920.1">
    <property type="nucleotide sequence ID" value="NZ_CAJPVI010000002.1"/>
</dbReference>
<keyword evidence="2" id="KW-1185">Reference proteome</keyword>
<name>A0ABM8TBN3_9BURK</name>
<dbReference type="Proteomes" id="UP000672657">
    <property type="component" value="Unassembled WGS sequence"/>
</dbReference>
<evidence type="ECO:0000313" key="2">
    <source>
        <dbReference type="Proteomes" id="UP000672657"/>
    </source>
</evidence>
<dbReference type="EMBL" id="CAJPVI010000002">
    <property type="protein sequence ID" value="CAG2132945.1"/>
    <property type="molecule type" value="Genomic_DNA"/>
</dbReference>
<reference evidence="1 2" key="1">
    <citation type="submission" date="2021-03" db="EMBL/GenBank/DDBJ databases">
        <authorList>
            <person name="Peeters C."/>
        </authorList>
    </citation>
    <scope>NUCLEOTIDE SEQUENCE [LARGE SCALE GENOMIC DNA]</scope>
    <source>
        <strain evidence="1 2">LMG 26411</strain>
    </source>
</reference>
<proteinExistence type="predicted"/>
<organism evidence="1 2">
    <name type="scientific">Cupriavidus numazuensis</name>
    <dbReference type="NCBI Taxonomy" id="221992"/>
    <lineage>
        <taxon>Bacteria</taxon>
        <taxon>Pseudomonadati</taxon>
        <taxon>Pseudomonadota</taxon>
        <taxon>Betaproteobacteria</taxon>
        <taxon>Burkholderiales</taxon>
        <taxon>Burkholderiaceae</taxon>
        <taxon>Cupriavidus</taxon>
    </lineage>
</organism>
<accession>A0ABM8TBN3</accession>
<gene>
    <name evidence="1" type="ORF">LMG26411_00711</name>
</gene>
<comment type="caution">
    <text evidence="1">The sequence shown here is derived from an EMBL/GenBank/DDBJ whole genome shotgun (WGS) entry which is preliminary data.</text>
</comment>
<sequence length="85" mass="8770">MNATASPLAGDPRLGACAYLLHMLLQRAEQRQPGLLDELIGGVTADRDAVRAQAAAPAGVEAVFAETLRMLEVASAQLKNAGQAG</sequence>